<dbReference type="PANTHER" id="PTHR43092">
    <property type="entry name" value="L-CYSTEINE DESULFHYDRASE"/>
    <property type="match status" value="1"/>
</dbReference>
<dbReference type="InterPro" id="IPR015422">
    <property type="entry name" value="PyrdxlP-dep_Trfase_small"/>
</dbReference>
<comment type="caution">
    <text evidence="3">The sequence shown here is derived from an EMBL/GenBank/DDBJ whole genome shotgun (WGS) entry which is preliminary data.</text>
</comment>
<feature type="domain" description="Aminotransferase class V" evidence="2">
    <location>
        <begin position="78"/>
        <end position="361"/>
    </location>
</feature>
<dbReference type="PANTHER" id="PTHR43092:SF6">
    <property type="entry name" value="BLR1280 PROTEIN"/>
    <property type="match status" value="1"/>
</dbReference>
<name>A0A139H8H0_9PEZI</name>
<evidence type="ECO:0000259" key="2">
    <source>
        <dbReference type="Pfam" id="PF00266"/>
    </source>
</evidence>
<dbReference type="STRING" id="321146.A0A139H8H0"/>
<reference evidence="3 4" key="1">
    <citation type="submission" date="2015-07" db="EMBL/GenBank/DDBJ databases">
        <title>Comparative genomics of the Sigatoka disease complex on banana suggests a link between parallel evolutionary changes in Pseudocercospora fijiensis and Pseudocercospora eumusae and increased virulence on the banana host.</title>
        <authorList>
            <person name="Chang T.-C."/>
            <person name="Salvucci A."/>
            <person name="Crous P.W."/>
            <person name="Stergiopoulos I."/>
        </authorList>
    </citation>
    <scope>NUCLEOTIDE SEQUENCE [LARGE SCALE GENOMIC DNA]</scope>
    <source>
        <strain evidence="3 4">CBS 114824</strain>
    </source>
</reference>
<dbReference type="EMBL" id="LFZN01000107">
    <property type="protein sequence ID" value="KXS98746.1"/>
    <property type="molecule type" value="Genomic_DNA"/>
</dbReference>
<evidence type="ECO:0000313" key="3">
    <source>
        <dbReference type="EMBL" id="KXS98746.1"/>
    </source>
</evidence>
<dbReference type="OrthoDB" id="5978656at2759"/>
<dbReference type="Pfam" id="PF00266">
    <property type="entry name" value="Aminotran_5"/>
    <property type="match status" value="1"/>
</dbReference>
<dbReference type="SUPFAM" id="SSF53383">
    <property type="entry name" value="PLP-dependent transferases"/>
    <property type="match status" value="1"/>
</dbReference>
<dbReference type="Gene3D" id="3.40.640.10">
    <property type="entry name" value="Type I PLP-dependent aspartate aminotransferase-like (Major domain)"/>
    <property type="match status" value="1"/>
</dbReference>
<dbReference type="InterPro" id="IPR000192">
    <property type="entry name" value="Aminotrans_V_dom"/>
</dbReference>
<dbReference type="InterPro" id="IPR015424">
    <property type="entry name" value="PyrdxlP-dep_Trfase"/>
</dbReference>
<dbReference type="InterPro" id="IPR015421">
    <property type="entry name" value="PyrdxlP-dep_Trfase_major"/>
</dbReference>
<dbReference type="Gene3D" id="3.90.1150.10">
    <property type="entry name" value="Aspartate Aminotransferase, domain 1"/>
    <property type="match status" value="1"/>
</dbReference>
<keyword evidence="4" id="KW-1185">Reference proteome</keyword>
<dbReference type="AlphaFoldDB" id="A0A139H8H0"/>
<sequence>MAPPGGLRVAPDDEAYWLSLRATMAPMYINTQLVNSRRSPAPLIVRDKIRSVLDTALSYELDEYEPFKEMKESGSSVELRAMLAEYFGTSKDEIAFTRNAMEGIATVLNGFTLQPGDEILATRYCYDFNLAIIRQRVARDGIHLKLVHLPFGPARDEDILKVFGAAVGPRTKLISFPHVVGRTGLVFPVRAISDFARDRGIFTFVDGAHSAGHLDLRLQELGCDAFAACLHKWMHGPRGTGFLYIRKAQIANVWPLIAPYSDLPTHSIEKFEEVGTVFKALAAAVPEMIKFNTDIGQAEKTARYQYMRARWATRLGKHPRVRLLFDPDATPATGFGAFVVDGMTCEQVTKTLLDEFDIHLKAFKMEEDPSFQGITICPGLANTVQEIDAFVDAALAILSRRHQ</sequence>
<protein>
    <recommendedName>
        <fullName evidence="2">Aminotransferase class V domain-containing protein</fullName>
    </recommendedName>
</protein>
<accession>A0A139H8H0</accession>
<dbReference type="Proteomes" id="UP000070133">
    <property type="component" value="Unassembled WGS sequence"/>
</dbReference>
<keyword evidence="1" id="KW-0663">Pyridoxal phosphate</keyword>
<proteinExistence type="predicted"/>
<organism evidence="3 4">
    <name type="scientific">Pseudocercospora eumusae</name>
    <dbReference type="NCBI Taxonomy" id="321146"/>
    <lineage>
        <taxon>Eukaryota</taxon>
        <taxon>Fungi</taxon>
        <taxon>Dikarya</taxon>
        <taxon>Ascomycota</taxon>
        <taxon>Pezizomycotina</taxon>
        <taxon>Dothideomycetes</taxon>
        <taxon>Dothideomycetidae</taxon>
        <taxon>Mycosphaerellales</taxon>
        <taxon>Mycosphaerellaceae</taxon>
        <taxon>Pseudocercospora</taxon>
    </lineage>
</organism>
<gene>
    <name evidence="3" type="ORF">AC578_10504</name>
</gene>
<evidence type="ECO:0000256" key="1">
    <source>
        <dbReference type="ARBA" id="ARBA00022898"/>
    </source>
</evidence>
<evidence type="ECO:0000313" key="4">
    <source>
        <dbReference type="Proteomes" id="UP000070133"/>
    </source>
</evidence>